<accession>A0A4R5E1Q9</accession>
<dbReference type="AlphaFoldDB" id="A0A4R5E1Q9"/>
<sequence>MTKQEADQLIKEATTFIGSEKPVATDGQLGFPSVIEVCLFENTLLVEENGNFFPKARMISTQTGLTIRFEDLNETLEYLRHNHNRA</sequence>
<name>A0A4R5E1Q9_9BACT</name>
<gene>
    <name evidence="1" type="ORF">E0F88_00205</name>
</gene>
<dbReference type="OrthoDB" id="9886864at2"/>
<organism evidence="1 2">
    <name type="scientific">Dyadobacter psychrotolerans</name>
    <dbReference type="NCBI Taxonomy" id="2541721"/>
    <lineage>
        <taxon>Bacteria</taxon>
        <taxon>Pseudomonadati</taxon>
        <taxon>Bacteroidota</taxon>
        <taxon>Cytophagia</taxon>
        <taxon>Cytophagales</taxon>
        <taxon>Spirosomataceae</taxon>
        <taxon>Dyadobacter</taxon>
    </lineage>
</organism>
<evidence type="ECO:0000313" key="1">
    <source>
        <dbReference type="EMBL" id="TDE18015.1"/>
    </source>
</evidence>
<evidence type="ECO:0000313" key="2">
    <source>
        <dbReference type="Proteomes" id="UP000294850"/>
    </source>
</evidence>
<comment type="caution">
    <text evidence="1">The sequence shown here is derived from an EMBL/GenBank/DDBJ whole genome shotgun (WGS) entry which is preliminary data.</text>
</comment>
<dbReference type="Proteomes" id="UP000294850">
    <property type="component" value="Unassembled WGS sequence"/>
</dbReference>
<reference evidence="1 2" key="1">
    <citation type="submission" date="2019-03" db="EMBL/GenBank/DDBJ databases">
        <title>Dyadobacter AR-3-6 sp. nov., isolated from arctic soil.</title>
        <authorList>
            <person name="Chaudhary D.K."/>
        </authorList>
    </citation>
    <scope>NUCLEOTIDE SEQUENCE [LARGE SCALE GENOMIC DNA]</scope>
    <source>
        <strain evidence="1 2">AR-3-6</strain>
    </source>
</reference>
<protein>
    <submittedName>
        <fullName evidence="1">Uncharacterized protein</fullName>
    </submittedName>
</protein>
<dbReference type="RefSeq" id="WP_131955516.1">
    <property type="nucleotide sequence ID" value="NZ_SMFL01000001.1"/>
</dbReference>
<dbReference type="EMBL" id="SMFL01000001">
    <property type="protein sequence ID" value="TDE18015.1"/>
    <property type="molecule type" value="Genomic_DNA"/>
</dbReference>
<proteinExistence type="predicted"/>
<keyword evidence="2" id="KW-1185">Reference proteome</keyword>